<dbReference type="AlphaFoldDB" id="A0AA85C0U4"/>
<dbReference type="WBParaSite" id="SMTH1_95480.3">
    <property type="protein sequence ID" value="SMTH1_95480.3"/>
    <property type="gene ID" value="SMTH1_95480"/>
</dbReference>
<proteinExistence type="predicted"/>
<accession>A0AA85C0U4</accession>
<sequence>MLKPWKQLSLFFFYSPILFYGNCLGTGITVLKALDVLRTYNVPIENVILLTLFVSPQMYMLDIPVDVSKAFQRIIQNGHY</sequence>
<name>A0AA85C0U4_9TREM</name>
<feature type="transmembrane region" description="Helical" evidence="1">
    <location>
        <begin position="12"/>
        <end position="31"/>
    </location>
</feature>
<dbReference type="Proteomes" id="UP000050791">
    <property type="component" value="Unassembled WGS sequence"/>
</dbReference>
<keyword evidence="1" id="KW-0812">Transmembrane</keyword>
<reference evidence="3" key="1">
    <citation type="submission" date="2023-11" db="UniProtKB">
        <authorList>
            <consortium name="WormBaseParasite"/>
        </authorList>
    </citation>
    <scope>IDENTIFICATION</scope>
</reference>
<evidence type="ECO:0000313" key="2">
    <source>
        <dbReference type="Proteomes" id="UP000050791"/>
    </source>
</evidence>
<evidence type="ECO:0000313" key="3">
    <source>
        <dbReference type="WBParaSite" id="SMTH1_95480.3"/>
    </source>
</evidence>
<evidence type="ECO:0000256" key="1">
    <source>
        <dbReference type="SAM" id="Phobius"/>
    </source>
</evidence>
<keyword evidence="1" id="KW-0472">Membrane</keyword>
<protein>
    <submittedName>
        <fullName evidence="3">Uncharacterized protein</fullName>
    </submittedName>
</protein>
<keyword evidence="1" id="KW-1133">Transmembrane helix</keyword>
<organism evidence="2 3">
    <name type="scientific">Schistosoma mattheei</name>
    <dbReference type="NCBI Taxonomy" id="31246"/>
    <lineage>
        <taxon>Eukaryota</taxon>
        <taxon>Metazoa</taxon>
        <taxon>Spiralia</taxon>
        <taxon>Lophotrochozoa</taxon>
        <taxon>Platyhelminthes</taxon>
        <taxon>Trematoda</taxon>
        <taxon>Digenea</taxon>
        <taxon>Strigeidida</taxon>
        <taxon>Schistosomatoidea</taxon>
        <taxon>Schistosomatidae</taxon>
        <taxon>Schistosoma</taxon>
    </lineage>
</organism>